<gene>
    <name evidence="2" type="ORF">PHYSODRAFT_292765</name>
</gene>
<feature type="region of interest" description="Disordered" evidence="1">
    <location>
        <begin position="1"/>
        <end position="57"/>
    </location>
</feature>
<feature type="compositionally biased region" description="Polar residues" evidence="1">
    <location>
        <begin position="9"/>
        <end position="21"/>
    </location>
</feature>
<reference evidence="2 3" key="1">
    <citation type="journal article" date="2006" name="Science">
        <title>Phytophthora genome sequences uncover evolutionary origins and mechanisms of pathogenesis.</title>
        <authorList>
            <person name="Tyler B.M."/>
            <person name="Tripathy S."/>
            <person name="Zhang X."/>
            <person name="Dehal P."/>
            <person name="Jiang R.H."/>
            <person name="Aerts A."/>
            <person name="Arredondo F.D."/>
            <person name="Baxter L."/>
            <person name="Bensasson D."/>
            <person name="Beynon J.L."/>
            <person name="Chapman J."/>
            <person name="Damasceno C.M."/>
            <person name="Dorrance A.E."/>
            <person name="Dou D."/>
            <person name="Dickerman A.W."/>
            <person name="Dubchak I.L."/>
            <person name="Garbelotto M."/>
            <person name="Gijzen M."/>
            <person name="Gordon S.G."/>
            <person name="Govers F."/>
            <person name="Grunwald N.J."/>
            <person name="Huang W."/>
            <person name="Ivors K.L."/>
            <person name="Jones R.W."/>
            <person name="Kamoun S."/>
            <person name="Krampis K."/>
            <person name="Lamour K.H."/>
            <person name="Lee M.K."/>
            <person name="McDonald W.H."/>
            <person name="Medina M."/>
            <person name="Meijer H.J."/>
            <person name="Nordberg E.K."/>
            <person name="Maclean D.J."/>
            <person name="Ospina-Giraldo M.D."/>
            <person name="Morris P.F."/>
            <person name="Phuntumart V."/>
            <person name="Putnam N.H."/>
            <person name="Rash S."/>
            <person name="Rose J.K."/>
            <person name="Sakihama Y."/>
            <person name="Salamov A.A."/>
            <person name="Savidor A."/>
            <person name="Scheuring C.F."/>
            <person name="Smith B.M."/>
            <person name="Sobral B.W."/>
            <person name="Terry A."/>
            <person name="Torto-Alalibo T.A."/>
            <person name="Win J."/>
            <person name="Xu Z."/>
            <person name="Zhang H."/>
            <person name="Grigoriev I.V."/>
            <person name="Rokhsar D.S."/>
            <person name="Boore J.L."/>
        </authorList>
    </citation>
    <scope>NUCLEOTIDE SEQUENCE [LARGE SCALE GENOMIC DNA]</scope>
    <source>
        <strain evidence="2 3">P6497</strain>
    </source>
</reference>
<feature type="compositionally biased region" description="Basic and acidic residues" evidence="1">
    <location>
        <begin position="22"/>
        <end position="57"/>
    </location>
</feature>
<dbReference type="RefSeq" id="XP_009539868.1">
    <property type="nucleotide sequence ID" value="XM_009541573.1"/>
</dbReference>
<keyword evidence="3" id="KW-1185">Reference proteome</keyword>
<evidence type="ECO:0000256" key="1">
    <source>
        <dbReference type="SAM" id="MobiDB-lite"/>
    </source>
</evidence>
<proteinExistence type="predicted"/>
<dbReference type="GeneID" id="20640886"/>
<dbReference type="Proteomes" id="UP000002640">
    <property type="component" value="Unassembled WGS sequence"/>
</dbReference>
<protein>
    <submittedName>
        <fullName evidence="2">Uncharacterized protein</fullName>
    </submittedName>
</protein>
<evidence type="ECO:0000313" key="3">
    <source>
        <dbReference type="Proteomes" id="UP000002640"/>
    </source>
</evidence>
<dbReference type="AlphaFoldDB" id="G5AIG7"/>
<dbReference type="InParanoid" id="G5AIG7"/>
<sequence length="57" mass="6669">MTIVKGQRATRSNCGQGSECQDASKDQQSFKERRPSSKDYNRNRIEDGRRKEGTQYW</sequence>
<name>G5AIG7_PHYSP</name>
<dbReference type="KEGG" id="psoj:PHYSODRAFT_292765"/>
<dbReference type="EMBL" id="JH159176">
    <property type="protein sequence ID" value="EGZ04668.1"/>
    <property type="molecule type" value="Genomic_DNA"/>
</dbReference>
<accession>G5AIG7</accession>
<organism evidence="2 3">
    <name type="scientific">Phytophthora sojae (strain P6497)</name>
    <name type="common">Soybean stem and root rot agent</name>
    <name type="synonym">Phytophthora megasperma f. sp. glycines</name>
    <dbReference type="NCBI Taxonomy" id="1094619"/>
    <lineage>
        <taxon>Eukaryota</taxon>
        <taxon>Sar</taxon>
        <taxon>Stramenopiles</taxon>
        <taxon>Oomycota</taxon>
        <taxon>Peronosporomycetes</taxon>
        <taxon>Peronosporales</taxon>
        <taxon>Peronosporaceae</taxon>
        <taxon>Phytophthora</taxon>
    </lineage>
</organism>
<evidence type="ECO:0000313" key="2">
    <source>
        <dbReference type="EMBL" id="EGZ04668.1"/>
    </source>
</evidence>